<proteinExistence type="predicted"/>
<dbReference type="Pfam" id="PF23790">
    <property type="entry name" value="Kyano_Gp96"/>
    <property type="match status" value="1"/>
</dbReference>
<evidence type="ECO:0000313" key="2">
    <source>
        <dbReference type="Proteomes" id="UP000241975"/>
    </source>
</evidence>
<gene>
    <name evidence="1" type="ORF">C350210_066</name>
</gene>
<keyword evidence="2" id="KW-1185">Reference proteome</keyword>
<dbReference type="InterPro" id="IPR057004">
    <property type="entry name" value="Gp90-like"/>
</dbReference>
<dbReference type="Proteomes" id="UP000241975">
    <property type="component" value="Segment"/>
</dbReference>
<evidence type="ECO:0000313" key="1">
    <source>
        <dbReference type="EMBL" id="AOV60898.1"/>
    </source>
</evidence>
<name>A0A1D8KQF3_9CAUD</name>
<dbReference type="EMBL" id="KU686207">
    <property type="protein sequence ID" value="AOV60898.1"/>
    <property type="molecule type" value="Genomic_DNA"/>
</dbReference>
<sequence length="138" mass="15704">MLYNKDIRGRETNPTKHSLNSLIMRKIEQQMCVAVQKNINWQSGNTSVHFNEESGVSVVRLHGNKIAEVSDTDMTIFDGGWQTVTTKSRLNALCDEFCIAGEGVFQKDFKWFVRKFAGQNGVDKVFVNEEFDNGYVFA</sequence>
<protein>
    <submittedName>
        <fullName evidence="1">Uncharacterized protein</fullName>
    </submittedName>
</protein>
<reference evidence="1 2" key="1">
    <citation type="journal article" date="2016" name="Virology">
        <title>The genomic content and context of auxiliary metabolic genes in marine cyanomyoviruses.</title>
        <authorList>
            <person name="Crummett L.T."/>
            <person name="Puxty R.J."/>
            <person name="Weihe C."/>
            <person name="Marston M.F."/>
            <person name="Martiny J.B."/>
        </authorList>
    </citation>
    <scope>NUCLEOTIDE SEQUENCE [LARGE SCALE GENOMIC DNA]</scope>
    <source>
        <strain evidence="1">0210CC35</strain>
    </source>
</reference>
<organism evidence="1 2">
    <name type="scientific">Synechococcus phage S-CAM22</name>
    <dbReference type="NCBI Taxonomy" id="1883365"/>
    <lineage>
        <taxon>Viruses</taxon>
        <taxon>Duplodnaviria</taxon>
        <taxon>Heunggongvirae</taxon>
        <taxon>Uroviricota</taxon>
        <taxon>Caudoviricetes</taxon>
        <taxon>Pantevenvirales</taxon>
        <taxon>Kyanoviridae</taxon>
        <taxon>Alisovirus</taxon>
        <taxon>Alisovirus socal22</taxon>
    </lineage>
</organism>
<accession>A0A1D8KQF3</accession>